<accession>A0AAD9HBM8</accession>
<comment type="caution">
    <text evidence="2">The sequence shown here is derived from an EMBL/GenBank/DDBJ whole genome shotgun (WGS) entry which is preliminary data.</text>
</comment>
<evidence type="ECO:0000313" key="2">
    <source>
        <dbReference type="EMBL" id="KAK2025134.1"/>
    </source>
</evidence>
<evidence type="ECO:0000313" key="3">
    <source>
        <dbReference type="Proteomes" id="UP001232148"/>
    </source>
</evidence>
<name>A0AAD9HBM8_9PEZI</name>
<dbReference type="AlphaFoldDB" id="A0AAD9HBM8"/>
<dbReference type="Proteomes" id="UP001232148">
    <property type="component" value="Unassembled WGS sequence"/>
</dbReference>
<gene>
    <name evidence="2" type="ORF">LX32DRAFT_643048</name>
</gene>
<proteinExistence type="predicted"/>
<organism evidence="2 3">
    <name type="scientific">Colletotrichum zoysiae</name>
    <dbReference type="NCBI Taxonomy" id="1216348"/>
    <lineage>
        <taxon>Eukaryota</taxon>
        <taxon>Fungi</taxon>
        <taxon>Dikarya</taxon>
        <taxon>Ascomycota</taxon>
        <taxon>Pezizomycotina</taxon>
        <taxon>Sordariomycetes</taxon>
        <taxon>Hypocreomycetidae</taxon>
        <taxon>Glomerellales</taxon>
        <taxon>Glomerellaceae</taxon>
        <taxon>Colletotrichum</taxon>
        <taxon>Colletotrichum graminicola species complex</taxon>
    </lineage>
</organism>
<keyword evidence="3" id="KW-1185">Reference proteome</keyword>
<dbReference type="EMBL" id="MU842945">
    <property type="protein sequence ID" value="KAK2025134.1"/>
    <property type="molecule type" value="Genomic_DNA"/>
</dbReference>
<sequence>MTARDPPLSRPVSCRGPLPSSLLSSLRLVERKRQKPQSDPAAEKRAIPPRQAFRGIMLIVSPVAIAPRLRLA</sequence>
<protein>
    <submittedName>
        <fullName evidence="2">Uncharacterized protein</fullName>
    </submittedName>
</protein>
<reference evidence="2" key="1">
    <citation type="submission" date="2021-06" db="EMBL/GenBank/DDBJ databases">
        <title>Comparative genomics, transcriptomics and evolutionary studies reveal genomic signatures of adaptation to plant cell wall in hemibiotrophic fungi.</title>
        <authorList>
            <consortium name="DOE Joint Genome Institute"/>
            <person name="Baroncelli R."/>
            <person name="Diaz J.F."/>
            <person name="Benocci T."/>
            <person name="Peng M."/>
            <person name="Battaglia E."/>
            <person name="Haridas S."/>
            <person name="Andreopoulos W."/>
            <person name="Labutti K."/>
            <person name="Pangilinan J."/>
            <person name="Floch G.L."/>
            <person name="Makela M.R."/>
            <person name="Henrissat B."/>
            <person name="Grigoriev I.V."/>
            <person name="Crouch J.A."/>
            <person name="De Vries R.P."/>
            <person name="Sukno S.A."/>
            <person name="Thon M.R."/>
        </authorList>
    </citation>
    <scope>NUCLEOTIDE SEQUENCE</scope>
    <source>
        <strain evidence="2">MAFF235873</strain>
    </source>
</reference>
<evidence type="ECO:0000256" key="1">
    <source>
        <dbReference type="SAM" id="MobiDB-lite"/>
    </source>
</evidence>
<feature type="region of interest" description="Disordered" evidence="1">
    <location>
        <begin position="25"/>
        <end position="47"/>
    </location>
</feature>